<dbReference type="Pfam" id="PF05618">
    <property type="entry name" value="Zn_protease"/>
    <property type="match status" value="1"/>
</dbReference>
<evidence type="ECO:0000256" key="1">
    <source>
        <dbReference type="SAM" id="SignalP"/>
    </source>
</evidence>
<dbReference type="InterPro" id="IPR008503">
    <property type="entry name" value="Asp_endopeptidase"/>
</dbReference>
<gene>
    <name evidence="3" type="ORF">CW354_19615</name>
</gene>
<feature type="chain" id="PRO_5015628501" description="Retropepsin-like aspartic endopeptidase domain-containing protein" evidence="1">
    <location>
        <begin position="27"/>
        <end position="178"/>
    </location>
</feature>
<proteinExistence type="predicted"/>
<dbReference type="Proteomes" id="UP000239504">
    <property type="component" value="Unassembled WGS sequence"/>
</dbReference>
<evidence type="ECO:0000313" key="3">
    <source>
        <dbReference type="EMBL" id="PQA86533.1"/>
    </source>
</evidence>
<sequence>MKVLRMGLIGGLIGLAVALAPQLAGAADEDGRGEPINLGYIENVAVGNKALAMKGKLDTGADTSSVHAYNVKVYKRGENDNWVKFRLIGKDGRAIRYDQNVIRFVRIKTKTGGTIRRPVIHLPLCVGGRWGRAELNLADRGDFEYDILIGREFLANRVLVDSGRTFVAEEECERADEN</sequence>
<dbReference type="OrthoDB" id="9782977at2"/>
<keyword evidence="4" id="KW-1185">Reference proteome</keyword>
<dbReference type="EMBL" id="PJCH01000015">
    <property type="protein sequence ID" value="PQA86533.1"/>
    <property type="molecule type" value="Genomic_DNA"/>
</dbReference>
<comment type="caution">
    <text evidence="3">The sequence shown here is derived from an EMBL/GenBank/DDBJ whole genome shotgun (WGS) entry which is preliminary data.</text>
</comment>
<keyword evidence="1" id="KW-0732">Signal</keyword>
<dbReference type="PANTHER" id="PTHR38037">
    <property type="entry name" value="ZN_PROTEASE DOMAIN-CONTAINING PROTEIN"/>
    <property type="match status" value="1"/>
</dbReference>
<dbReference type="Gene3D" id="2.40.70.10">
    <property type="entry name" value="Acid Proteases"/>
    <property type="match status" value="1"/>
</dbReference>
<dbReference type="AlphaFoldDB" id="A0A2S7K210"/>
<accession>A0A2S7K210</accession>
<reference evidence="3 4" key="1">
    <citation type="submission" date="2017-12" db="EMBL/GenBank/DDBJ databases">
        <authorList>
            <person name="Hurst M.R.H."/>
        </authorList>
    </citation>
    <scope>NUCLEOTIDE SEQUENCE [LARGE SCALE GENOMIC DNA]</scope>
    <source>
        <strain evidence="3 4">SY-3-19</strain>
    </source>
</reference>
<dbReference type="RefSeq" id="WP_104831746.1">
    <property type="nucleotide sequence ID" value="NZ_PJCH01000015.1"/>
</dbReference>
<dbReference type="SUPFAM" id="SSF50630">
    <property type="entry name" value="Acid proteases"/>
    <property type="match status" value="1"/>
</dbReference>
<organism evidence="3 4">
    <name type="scientific">Hyphococcus luteus</name>
    <dbReference type="NCBI Taxonomy" id="2058213"/>
    <lineage>
        <taxon>Bacteria</taxon>
        <taxon>Pseudomonadati</taxon>
        <taxon>Pseudomonadota</taxon>
        <taxon>Alphaproteobacteria</taxon>
        <taxon>Parvularculales</taxon>
        <taxon>Parvularculaceae</taxon>
        <taxon>Hyphococcus</taxon>
    </lineage>
</organism>
<name>A0A2S7K210_9PROT</name>
<dbReference type="PANTHER" id="PTHR38037:SF2">
    <property type="entry name" value="ATP-DEPENDENT ZINC PROTEASE DOMAIN-CONTAINING PROTEIN-RELATED"/>
    <property type="match status" value="1"/>
</dbReference>
<feature type="signal peptide" evidence="1">
    <location>
        <begin position="1"/>
        <end position="26"/>
    </location>
</feature>
<evidence type="ECO:0000313" key="4">
    <source>
        <dbReference type="Proteomes" id="UP000239504"/>
    </source>
</evidence>
<feature type="domain" description="Retropepsin-like aspartic endopeptidase" evidence="2">
    <location>
        <begin position="38"/>
        <end position="170"/>
    </location>
</feature>
<dbReference type="InterPro" id="IPR021109">
    <property type="entry name" value="Peptidase_aspartic_dom_sf"/>
</dbReference>
<evidence type="ECO:0000259" key="2">
    <source>
        <dbReference type="Pfam" id="PF05618"/>
    </source>
</evidence>
<protein>
    <recommendedName>
        <fullName evidence="2">Retropepsin-like aspartic endopeptidase domain-containing protein</fullName>
    </recommendedName>
</protein>